<accession>A0A4U0TLK1</accession>
<dbReference type="Gene3D" id="3.30.450.30">
    <property type="entry name" value="Dynein light chain 2a, cytoplasmic"/>
    <property type="match status" value="1"/>
</dbReference>
<protein>
    <recommendedName>
        <fullName evidence="2">Roadblock/LAMTOR2 domain-containing protein</fullName>
    </recommendedName>
</protein>
<dbReference type="AlphaFoldDB" id="A0A4U0TLK1"/>
<gene>
    <name evidence="3" type="ORF">B0A50_07720</name>
</gene>
<name>A0A4U0TLK1_9PEZI</name>
<sequence length="156" mass="16348">MQQPSPGAETEALLARLSQRPGVQSTLILSRDTGAIVQSSGLVTAEESATEEVTSTADGTFVNPSDAQNANGAAAAELAGGAEKTMKAKKGTRQAEEVAGLVWGFMKSVGTMVEELNGENDEGRLVRVRTKKNEIVVVPDEKGRFLLVVVHDTPAA</sequence>
<comment type="caution">
    <text evidence="3">The sequence shown here is derived from an EMBL/GenBank/DDBJ whole genome shotgun (WGS) entry which is preliminary data.</text>
</comment>
<dbReference type="InterPro" id="IPR004942">
    <property type="entry name" value="Roadblock/LAMTOR2_dom"/>
</dbReference>
<dbReference type="SUPFAM" id="SSF103196">
    <property type="entry name" value="Roadblock/LC7 domain"/>
    <property type="match status" value="1"/>
</dbReference>
<reference evidence="3 4" key="1">
    <citation type="submission" date="2017-03" db="EMBL/GenBank/DDBJ databases">
        <title>Genomes of endolithic fungi from Antarctica.</title>
        <authorList>
            <person name="Coleine C."/>
            <person name="Masonjones S."/>
            <person name="Stajich J.E."/>
        </authorList>
    </citation>
    <scope>NUCLEOTIDE SEQUENCE [LARGE SCALE GENOMIC DNA]</scope>
    <source>
        <strain evidence="3 4">CCFEE 6315</strain>
    </source>
</reference>
<feature type="domain" description="Roadblock/LAMTOR2" evidence="2">
    <location>
        <begin position="10"/>
        <end position="151"/>
    </location>
</feature>
<dbReference type="PANTHER" id="PTHR10779">
    <property type="entry name" value="DYNEIN LIGHT CHAIN ROADBLOCK"/>
    <property type="match status" value="1"/>
</dbReference>
<dbReference type="EMBL" id="NAJL01000065">
    <property type="protein sequence ID" value="TKA22821.1"/>
    <property type="molecule type" value="Genomic_DNA"/>
</dbReference>
<evidence type="ECO:0000259" key="2">
    <source>
        <dbReference type="SMART" id="SM00960"/>
    </source>
</evidence>
<organism evidence="3 4">
    <name type="scientific">Salinomyces thailandicus</name>
    <dbReference type="NCBI Taxonomy" id="706561"/>
    <lineage>
        <taxon>Eukaryota</taxon>
        <taxon>Fungi</taxon>
        <taxon>Dikarya</taxon>
        <taxon>Ascomycota</taxon>
        <taxon>Pezizomycotina</taxon>
        <taxon>Dothideomycetes</taxon>
        <taxon>Dothideomycetidae</taxon>
        <taxon>Mycosphaerellales</taxon>
        <taxon>Teratosphaeriaceae</taxon>
        <taxon>Salinomyces</taxon>
    </lineage>
</organism>
<evidence type="ECO:0000256" key="1">
    <source>
        <dbReference type="ARBA" id="ARBA00007191"/>
    </source>
</evidence>
<dbReference type="Proteomes" id="UP000308549">
    <property type="component" value="Unassembled WGS sequence"/>
</dbReference>
<evidence type="ECO:0000313" key="3">
    <source>
        <dbReference type="EMBL" id="TKA22821.1"/>
    </source>
</evidence>
<dbReference type="OrthoDB" id="9985637at2759"/>
<dbReference type="SMART" id="SM00960">
    <property type="entry name" value="Robl_LC7"/>
    <property type="match status" value="1"/>
</dbReference>
<keyword evidence="4" id="KW-1185">Reference proteome</keyword>
<evidence type="ECO:0000313" key="4">
    <source>
        <dbReference type="Proteomes" id="UP000308549"/>
    </source>
</evidence>
<proteinExistence type="inferred from homology"/>
<comment type="similarity">
    <text evidence="1">Belongs to the GAMAD family.</text>
</comment>